<feature type="transmembrane region" description="Helical" evidence="1">
    <location>
        <begin position="12"/>
        <end position="33"/>
    </location>
</feature>
<dbReference type="EMBL" id="CP149822">
    <property type="protein sequence ID" value="WZN43424.1"/>
    <property type="molecule type" value="Genomic_DNA"/>
</dbReference>
<dbReference type="RefSeq" id="WP_341838233.1">
    <property type="nucleotide sequence ID" value="NZ_CP149822.1"/>
</dbReference>
<feature type="transmembrane region" description="Helical" evidence="1">
    <location>
        <begin position="96"/>
        <end position="119"/>
    </location>
</feature>
<protein>
    <recommendedName>
        <fullName evidence="4">DUF1440 domain-containing protein</fullName>
    </recommendedName>
</protein>
<reference evidence="3" key="1">
    <citation type="submission" date="2024-03" db="EMBL/GenBank/DDBJ databases">
        <title>Chitinophaga horti sp. nov., isolated from garden soil.</title>
        <authorList>
            <person name="Lee D.S."/>
            <person name="Han D.M."/>
            <person name="Baek J.H."/>
            <person name="Choi D.G."/>
            <person name="Jeon J.H."/>
            <person name="Jeon C.O."/>
        </authorList>
    </citation>
    <scope>NUCLEOTIDE SEQUENCE [LARGE SCALE GENOMIC DNA]</scope>
    <source>
        <strain evidence="3">GPA1</strain>
    </source>
</reference>
<feature type="transmembrane region" description="Helical" evidence="1">
    <location>
        <begin position="62"/>
        <end position="84"/>
    </location>
</feature>
<name>A0ABZ2YV83_9BACT</name>
<keyword evidence="1" id="KW-0812">Transmembrane</keyword>
<evidence type="ECO:0000256" key="1">
    <source>
        <dbReference type="SAM" id="Phobius"/>
    </source>
</evidence>
<proteinExistence type="predicted"/>
<evidence type="ECO:0000313" key="2">
    <source>
        <dbReference type="EMBL" id="WZN43424.1"/>
    </source>
</evidence>
<keyword evidence="1" id="KW-1133">Transmembrane helix</keyword>
<evidence type="ECO:0008006" key="4">
    <source>
        <dbReference type="Google" id="ProtNLM"/>
    </source>
</evidence>
<dbReference type="Proteomes" id="UP001485459">
    <property type="component" value="Chromosome"/>
</dbReference>
<sequence>MPTTTSVQTTRLLQGALFAGLLVWLLDGTAAVIQTDFRADRVFKYVASAAAGRSAFAGGGEFILLGLFLHFLVAFGWSLLFFWLYPKASLLQGHRWITGCVYGIFVWAAMFFFIVPLSLAPQGPLTLQGALTGIAIHMVCVGLPIVLTAWYWYRRPKA</sequence>
<evidence type="ECO:0000313" key="3">
    <source>
        <dbReference type="Proteomes" id="UP001485459"/>
    </source>
</evidence>
<keyword evidence="3" id="KW-1185">Reference proteome</keyword>
<keyword evidence="1" id="KW-0472">Membrane</keyword>
<accession>A0ABZ2YV83</accession>
<gene>
    <name evidence="2" type="ORF">WJU16_10310</name>
</gene>
<organism evidence="2 3">
    <name type="scientific">Chitinophaga pollutisoli</name>
    <dbReference type="NCBI Taxonomy" id="3133966"/>
    <lineage>
        <taxon>Bacteria</taxon>
        <taxon>Pseudomonadati</taxon>
        <taxon>Bacteroidota</taxon>
        <taxon>Chitinophagia</taxon>
        <taxon>Chitinophagales</taxon>
        <taxon>Chitinophagaceae</taxon>
        <taxon>Chitinophaga</taxon>
    </lineage>
</organism>
<feature type="transmembrane region" description="Helical" evidence="1">
    <location>
        <begin position="131"/>
        <end position="153"/>
    </location>
</feature>